<keyword evidence="4" id="KW-1185">Reference proteome</keyword>
<dbReference type="Pfam" id="PF14912">
    <property type="entry name" value="THEG"/>
    <property type="match status" value="3"/>
</dbReference>
<dbReference type="eggNOG" id="ENOG502SBEN">
    <property type="taxonomic scope" value="Eukaryota"/>
</dbReference>
<accession>F6PJB2</accession>
<dbReference type="InterPro" id="IPR006623">
    <property type="entry name" value="THEG"/>
</dbReference>
<keyword evidence="1" id="KW-0677">Repeat</keyword>
<dbReference type="SMART" id="SM00705">
    <property type="entry name" value="THEG"/>
    <property type="match status" value="6"/>
</dbReference>
<gene>
    <name evidence="3" type="primary">SPMAP2</name>
</gene>
<dbReference type="Bgee" id="ENSMODG00000022854">
    <property type="expression patterns" value="Expressed in spermatid and 8 other cell types or tissues"/>
</dbReference>
<protein>
    <submittedName>
        <fullName evidence="3">Theg spermatid protein</fullName>
    </submittedName>
</protein>
<name>F6PJB2_MONDO</name>
<dbReference type="STRING" id="13616.ENSMODP00000027559"/>
<dbReference type="InterPro" id="IPR042401">
    <property type="entry name" value="SPMAP2-like"/>
</dbReference>
<evidence type="ECO:0000313" key="3">
    <source>
        <dbReference type="Ensembl" id="ENSMODP00000027559.2"/>
    </source>
</evidence>
<dbReference type="PANTHER" id="PTHR15901:SF16">
    <property type="entry name" value="TESTICULAR HAPLOID EXPRESSED GENE PROTEIN"/>
    <property type="match status" value="1"/>
</dbReference>
<dbReference type="OrthoDB" id="25466at2759"/>
<dbReference type="Ensembl" id="ENSMODT00000029099.2">
    <property type="protein sequence ID" value="ENSMODP00000027559.2"/>
    <property type="gene ID" value="ENSMODG00000022854.2"/>
</dbReference>
<reference evidence="3" key="2">
    <citation type="submission" date="2025-08" db="UniProtKB">
        <authorList>
            <consortium name="Ensembl"/>
        </authorList>
    </citation>
    <scope>IDENTIFICATION</scope>
</reference>
<dbReference type="OMA" id="YWVDKIP"/>
<proteinExistence type="predicted"/>
<dbReference type="AlphaFoldDB" id="F6PJB2"/>
<dbReference type="GO" id="GO:0007283">
    <property type="term" value="P:spermatogenesis"/>
    <property type="evidence" value="ECO:0000318"/>
    <property type="project" value="GO_Central"/>
</dbReference>
<reference evidence="3 4" key="1">
    <citation type="journal article" date="2007" name="Nature">
        <title>Genome of the marsupial Monodelphis domestica reveals innovation in non-coding sequences.</title>
        <authorList>
            <person name="Mikkelsen T.S."/>
            <person name="Wakefield M.J."/>
            <person name="Aken B."/>
            <person name="Amemiya C.T."/>
            <person name="Chang J.L."/>
            <person name="Duke S."/>
            <person name="Garber M."/>
            <person name="Gentles A.J."/>
            <person name="Goodstadt L."/>
            <person name="Heger A."/>
            <person name="Jurka J."/>
            <person name="Kamal M."/>
            <person name="Mauceli E."/>
            <person name="Searle S.M."/>
            <person name="Sharpe T."/>
            <person name="Baker M.L."/>
            <person name="Batzer M.A."/>
            <person name="Benos P.V."/>
            <person name="Belov K."/>
            <person name="Clamp M."/>
            <person name="Cook A."/>
            <person name="Cuff J."/>
            <person name="Das R."/>
            <person name="Davidow L."/>
            <person name="Deakin J.E."/>
            <person name="Fazzari M.J."/>
            <person name="Glass J.L."/>
            <person name="Grabherr M."/>
            <person name="Greally J.M."/>
            <person name="Gu W."/>
            <person name="Hore T.A."/>
            <person name="Huttley G.A."/>
            <person name="Kleber M."/>
            <person name="Jirtle R.L."/>
            <person name="Koina E."/>
            <person name="Lee J.T."/>
            <person name="Mahony S."/>
            <person name="Marra M.A."/>
            <person name="Miller R.D."/>
            <person name="Nicholls R.D."/>
            <person name="Oda M."/>
            <person name="Papenfuss A.T."/>
            <person name="Parra Z.E."/>
            <person name="Pollock D.D."/>
            <person name="Ray D.A."/>
            <person name="Schein J.E."/>
            <person name="Speed T.P."/>
            <person name="Thompson K."/>
            <person name="VandeBerg J.L."/>
            <person name="Wade C.M."/>
            <person name="Walker J.A."/>
            <person name="Waters P.D."/>
            <person name="Webber C."/>
            <person name="Weidman J.R."/>
            <person name="Xie X."/>
            <person name="Zody M.C."/>
            <person name="Baldwin J."/>
            <person name="Abdouelleil A."/>
            <person name="Abdulkadir J."/>
            <person name="Abebe A."/>
            <person name="Abera B."/>
            <person name="Abreu J."/>
            <person name="Acer S.C."/>
            <person name="Aftuck L."/>
            <person name="Alexander A."/>
            <person name="An P."/>
            <person name="Anderson E."/>
            <person name="Anderson S."/>
            <person name="Arachi H."/>
            <person name="Azer M."/>
            <person name="Bachantsang P."/>
            <person name="Barry A."/>
            <person name="Bayul T."/>
            <person name="Berlin A."/>
            <person name="Bessette D."/>
            <person name="Bloom T."/>
            <person name="Bloom T."/>
            <person name="Boguslavskiy L."/>
            <person name="Bonnet C."/>
            <person name="Boukhgalter B."/>
            <person name="Bourzgui I."/>
            <person name="Brown A."/>
            <person name="Cahill P."/>
            <person name="Channer S."/>
            <person name="Cheshatsang Y."/>
            <person name="Chuda L."/>
            <person name="Citroen M."/>
            <person name="Collymore A."/>
            <person name="Cooke P."/>
            <person name="Costello M."/>
            <person name="D'Aco K."/>
            <person name="Daza R."/>
            <person name="De Haan G."/>
            <person name="DeGray S."/>
            <person name="DeMaso C."/>
            <person name="Dhargay N."/>
            <person name="Dooley K."/>
            <person name="Dooley E."/>
            <person name="Doricent M."/>
            <person name="Dorje P."/>
            <person name="Dorjee K."/>
            <person name="Dupes A."/>
            <person name="Elong R."/>
            <person name="Falk J."/>
            <person name="Farina A."/>
            <person name="Faro S."/>
            <person name="Ferguson D."/>
            <person name="Fisher S."/>
            <person name="Foley C.D."/>
            <person name="Franke A."/>
            <person name="Friedrich D."/>
            <person name="Gadbois L."/>
            <person name="Gearin G."/>
            <person name="Gearin C.R."/>
            <person name="Giannoukos G."/>
            <person name="Goode T."/>
            <person name="Graham J."/>
            <person name="Grandbois E."/>
            <person name="Grewal S."/>
            <person name="Gyaltsen K."/>
            <person name="Hafez N."/>
            <person name="Hagos B."/>
            <person name="Hall J."/>
            <person name="Henson C."/>
            <person name="Hollinger A."/>
            <person name="Honan T."/>
            <person name="Huard M.D."/>
            <person name="Hughes L."/>
            <person name="Hurhula B."/>
            <person name="Husby M.E."/>
            <person name="Kamat A."/>
            <person name="Kanga B."/>
            <person name="Kashin S."/>
            <person name="Khazanovich D."/>
            <person name="Kisner P."/>
            <person name="Lance K."/>
            <person name="Lara M."/>
            <person name="Lee W."/>
            <person name="Lennon N."/>
            <person name="Letendre F."/>
            <person name="LeVine R."/>
            <person name="Lipovsky A."/>
            <person name="Liu X."/>
            <person name="Liu J."/>
            <person name="Liu S."/>
            <person name="Lokyitsang T."/>
            <person name="Lokyitsang Y."/>
            <person name="Lubonja R."/>
            <person name="Lui A."/>
            <person name="MacDonald P."/>
            <person name="Magnisalis V."/>
            <person name="Maru K."/>
            <person name="Matthews C."/>
            <person name="McCusker W."/>
            <person name="McDonough S."/>
            <person name="Mehta T."/>
            <person name="Meldrim J."/>
            <person name="Meneus L."/>
            <person name="Mihai O."/>
            <person name="Mihalev A."/>
            <person name="Mihova T."/>
            <person name="Mittelman R."/>
            <person name="Mlenga V."/>
            <person name="Montmayeur A."/>
            <person name="Mulrain L."/>
            <person name="Navidi A."/>
            <person name="Naylor J."/>
            <person name="Negash T."/>
            <person name="Nguyen T."/>
            <person name="Nguyen N."/>
            <person name="Nicol R."/>
            <person name="Norbu C."/>
            <person name="Norbu N."/>
            <person name="Novod N."/>
            <person name="O'Neill B."/>
            <person name="Osman S."/>
            <person name="Markiewicz E."/>
            <person name="Oyono O.L."/>
            <person name="Patti C."/>
            <person name="Phunkhang P."/>
            <person name="Pierre F."/>
            <person name="Priest M."/>
            <person name="Raghuraman S."/>
            <person name="Rege F."/>
            <person name="Reyes R."/>
            <person name="Rise C."/>
            <person name="Rogov P."/>
            <person name="Ross K."/>
            <person name="Ryan E."/>
            <person name="Settipalli S."/>
            <person name="Shea T."/>
            <person name="Sherpa N."/>
            <person name="Shi L."/>
            <person name="Shih D."/>
            <person name="Sparrow T."/>
            <person name="Spaulding J."/>
            <person name="Stalker J."/>
            <person name="Stange-Thomann N."/>
            <person name="Stavropoulos S."/>
            <person name="Stone C."/>
            <person name="Strader C."/>
            <person name="Tesfaye S."/>
            <person name="Thomson T."/>
            <person name="Thoulutsang Y."/>
            <person name="Thoulutsang D."/>
            <person name="Topham K."/>
            <person name="Topping I."/>
            <person name="Tsamla T."/>
            <person name="Vassiliev H."/>
            <person name="Vo A."/>
            <person name="Wangchuk T."/>
            <person name="Wangdi T."/>
            <person name="Weiand M."/>
            <person name="Wilkinson J."/>
            <person name="Wilson A."/>
            <person name="Yadav S."/>
            <person name="Young G."/>
            <person name="Yu Q."/>
            <person name="Zembek L."/>
            <person name="Zhong D."/>
            <person name="Zimmer A."/>
            <person name="Zwirko Z."/>
            <person name="Jaffe D.B."/>
            <person name="Alvarez P."/>
            <person name="Brockman W."/>
            <person name="Butler J."/>
            <person name="Chin C."/>
            <person name="Gnerre S."/>
            <person name="MacCallum I."/>
            <person name="Graves J.A."/>
            <person name="Ponting C.P."/>
            <person name="Breen M."/>
            <person name="Samollow P.B."/>
            <person name="Lander E.S."/>
            <person name="Lindblad-Toh K."/>
        </authorList>
    </citation>
    <scope>NUCLEOTIDE SEQUENCE [LARGE SCALE GENOMIC DNA]</scope>
</reference>
<dbReference type="HOGENOM" id="CLU_061711_0_0_1"/>
<dbReference type="GeneID" id="100025067"/>
<feature type="region of interest" description="Disordered" evidence="2">
    <location>
        <begin position="1"/>
        <end position="20"/>
    </location>
</feature>
<dbReference type="GeneTree" id="ENSGT00940000154630"/>
<dbReference type="PANTHER" id="PTHR15901">
    <property type="entry name" value="TESTICULAR HAPLOID EXPRESSED GENE PROTEIN"/>
    <property type="match status" value="1"/>
</dbReference>
<evidence type="ECO:0000256" key="2">
    <source>
        <dbReference type="SAM" id="MobiDB-lite"/>
    </source>
</evidence>
<dbReference type="CTD" id="51298"/>
<evidence type="ECO:0000313" key="4">
    <source>
        <dbReference type="Proteomes" id="UP000002280"/>
    </source>
</evidence>
<evidence type="ECO:0000256" key="1">
    <source>
        <dbReference type="ARBA" id="ARBA00022737"/>
    </source>
</evidence>
<sequence>MERISQDDLSTSHESLGDDNLEDSLPLKKIIKTKARYGKKKVREREIMSQNSMAEDEMADVIVTELQSWKKTSHRPRRLDKYRPSVYWTDKIPEDTTLSVTCPIVTPRLEELSRPKRFYSTYYNECRSTPIWPISRASLEAKATSRLKVLAHPKLRSNIWVVDPTKIQVSKAARMAEPRPRTLELAAPKTKSVTSSELFFINKPKQHPPDLTRIYHLAMPKVTSNNYVYDKPPSWIISQETKNAVPTSRILYLAKPRERIDCNEGHDPYCISMAAMKAEPSPRIYELAVPKRVTRKF</sequence>
<organism evidence="3 4">
    <name type="scientific">Monodelphis domestica</name>
    <name type="common">Gray short-tailed opossum</name>
    <dbReference type="NCBI Taxonomy" id="13616"/>
    <lineage>
        <taxon>Eukaryota</taxon>
        <taxon>Metazoa</taxon>
        <taxon>Chordata</taxon>
        <taxon>Craniata</taxon>
        <taxon>Vertebrata</taxon>
        <taxon>Euteleostomi</taxon>
        <taxon>Mammalia</taxon>
        <taxon>Metatheria</taxon>
        <taxon>Didelphimorphia</taxon>
        <taxon>Didelphidae</taxon>
        <taxon>Monodelphis</taxon>
    </lineage>
</organism>
<reference evidence="3" key="3">
    <citation type="submission" date="2025-09" db="UniProtKB">
        <authorList>
            <consortium name="Ensembl"/>
        </authorList>
    </citation>
    <scope>IDENTIFICATION</scope>
</reference>
<dbReference type="Proteomes" id="UP000002280">
    <property type="component" value="Chromosome 3"/>
</dbReference>
<dbReference type="InParanoid" id="F6PJB2"/>
<dbReference type="RefSeq" id="XP_007489495.1">
    <property type="nucleotide sequence ID" value="XM_007489433.3"/>
</dbReference>